<gene>
    <name evidence="9" type="ORF">Q767_09105</name>
</gene>
<dbReference type="Proteomes" id="UP000030149">
    <property type="component" value="Unassembled WGS sequence"/>
</dbReference>
<evidence type="ECO:0000256" key="5">
    <source>
        <dbReference type="ARBA" id="ARBA00022692"/>
    </source>
</evidence>
<keyword evidence="8" id="KW-0732">Signal</keyword>
<evidence type="ECO:0000313" key="10">
    <source>
        <dbReference type="Proteomes" id="UP000030149"/>
    </source>
</evidence>
<evidence type="ECO:0000256" key="3">
    <source>
        <dbReference type="ARBA" id="ARBA00022448"/>
    </source>
</evidence>
<keyword evidence="7" id="KW-0998">Cell outer membrane</keyword>
<evidence type="ECO:0008006" key="11">
    <source>
        <dbReference type="Google" id="ProtNLM"/>
    </source>
</evidence>
<reference evidence="10" key="1">
    <citation type="submission" date="2013-09" db="EMBL/GenBank/DDBJ databases">
        <authorList>
            <person name="Zeng Z."/>
            <person name="Chen C."/>
        </authorList>
    </citation>
    <scope>NUCLEOTIDE SEQUENCE [LARGE SCALE GENOMIC DNA]</scope>
    <source>
        <strain evidence="10">DK69</strain>
    </source>
</reference>
<dbReference type="PANTHER" id="PTHR30026:SF20">
    <property type="entry name" value="OUTER MEMBRANE PROTEIN TOLC"/>
    <property type="match status" value="1"/>
</dbReference>
<dbReference type="PATRIC" id="fig|1107311.5.peg.3044"/>
<dbReference type="PANTHER" id="PTHR30026">
    <property type="entry name" value="OUTER MEMBRANE PROTEIN TOLC"/>
    <property type="match status" value="1"/>
</dbReference>
<evidence type="ECO:0000256" key="7">
    <source>
        <dbReference type="ARBA" id="ARBA00023237"/>
    </source>
</evidence>
<sequence length="417" mass="46221">MKQLILISLLFIFSLPAVGQINIDTCQSKAKANYPLIKEYELIAKSTEYTLSNANKAYLPHISITGIGGYIIGGLPTVSGPGQLGNEPSKFQLIGIGQINQTIWDGGATRSQKDIAKASAEVEKASVDVSLYSIQERVNQIYFGILLIDAQLKQLEILTENLNLNLKKVKLSKENGLAYQTDVDEVKAEVLNVEQKKIEFYYTRKGYVEMLSLLIGEKLNDYVKLETPLISNSAENMNNNRPELNLYANQLKLAEAQSSMNKVNNMPKIGLLGAGILLEPGIAFGASDFNSLAVVGLSASWNTDGIFRSSNNKNLDKIRMEKITNQQETFLFNNKLELNQASSAIEKQKAIITKDDEIIRLKTAIKKGYLTKYDAGMCSMNDVINAVNKESEALSNRDLHNIQLLMSLYDHKTINGN</sequence>
<dbReference type="RefSeq" id="WP_035630447.1">
    <property type="nucleotide sequence ID" value="NZ_AVCS01000028.1"/>
</dbReference>
<evidence type="ECO:0000256" key="8">
    <source>
        <dbReference type="SAM" id="SignalP"/>
    </source>
</evidence>
<comment type="similarity">
    <text evidence="2">Belongs to the outer membrane factor (OMF) (TC 1.B.17) family.</text>
</comment>
<keyword evidence="3" id="KW-0813">Transport</keyword>
<proteinExistence type="inferred from homology"/>
<dbReference type="EMBL" id="JRLZ01000008">
    <property type="protein sequence ID" value="KGO95836.1"/>
    <property type="molecule type" value="Genomic_DNA"/>
</dbReference>
<dbReference type="eggNOG" id="COG1538">
    <property type="taxonomic scope" value="Bacteria"/>
</dbReference>
<evidence type="ECO:0000256" key="6">
    <source>
        <dbReference type="ARBA" id="ARBA00023136"/>
    </source>
</evidence>
<dbReference type="InterPro" id="IPR003423">
    <property type="entry name" value="OMP_efflux"/>
</dbReference>
<comment type="caution">
    <text evidence="9">The sequence shown here is derived from an EMBL/GenBank/DDBJ whole genome shotgun (WGS) entry which is preliminary data.</text>
</comment>
<protein>
    <recommendedName>
        <fullName evidence="11">Transporter</fullName>
    </recommendedName>
</protein>
<accession>A0A0A2MW54</accession>
<dbReference type="SUPFAM" id="SSF56954">
    <property type="entry name" value="Outer membrane efflux proteins (OEP)"/>
    <property type="match status" value="1"/>
</dbReference>
<dbReference type="GO" id="GO:0015562">
    <property type="term" value="F:efflux transmembrane transporter activity"/>
    <property type="evidence" value="ECO:0007669"/>
    <property type="project" value="InterPro"/>
</dbReference>
<dbReference type="InterPro" id="IPR051906">
    <property type="entry name" value="TolC-like"/>
</dbReference>
<feature type="chain" id="PRO_5002003839" description="Transporter" evidence="8">
    <location>
        <begin position="20"/>
        <end position="417"/>
    </location>
</feature>
<dbReference type="Gene3D" id="1.20.1600.10">
    <property type="entry name" value="Outer membrane efflux proteins (OEP)"/>
    <property type="match status" value="1"/>
</dbReference>
<dbReference type="GO" id="GO:0009279">
    <property type="term" value="C:cell outer membrane"/>
    <property type="evidence" value="ECO:0007669"/>
    <property type="project" value="UniProtKB-SubCell"/>
</dbReference>
<reference evidence="9 10" key="2">
    <citation type="journal article" date="2015" name="Stand. Genomic Sci.">
        <title>High quality draft genomic sequence of Flavobacterium enshiense DK69(T) and comparison among Flavobacterium genomes.</title>
        <authorList>
            <person name="Zeng Z."/>
            <person name="Chen C."/>
            <person name="Du H."/>
            <person name="Wang G."/>
            <person name="Li M."/>
        </authorList>
    </citation>
    <scope>NUCLEOTIDE SEQUENCE [LARGE SCALE GENOMIC DNA]</scope>
    <source>
        <strain evidence="9 10">DK69</strain>
    </source>
</reference>
<dbReference type="AlphaFoldDB" id="A0A0A2MW54"/>
<keyword evidence="4" id="KW-1134">Transmembrane beta strand</keyword>
<organism evidence="9 10">
    <name type="scientific">Flavobacterium enshiense DK69</name>
    <dbReference type="NCBI Taxonomy" id="1107311"/>
    <lineage>
        <taxon>Bacteria</taxon>
        <taxon>Pseudomonadati</taxon>
        <taxon>Bacteroidota</taxon>
        <taxon>Flavobacteriia</taxon>
        <taxon>Flavobacteriales</taxon>
        <taxon>Flavobacteriaceae</taxon>
        <taxon>Flavobacterium</taxon>
    </lineage>
</organism>
<keyword evidence="6" id="KW-0472">Membrane</keyword>
<keyword evidence="5" id="KW-0812">Transmembrane</keyword>
<evidence type="ECO:0000256" key="2">
    <source>
        <dbReference type="ARBA" id="ARBA00007613"/>
    </source>
</evidence>
<dbReference type="Pfam" id="PF02321">
    <property type="entry name" value="OEP"/>
    <property type="match status" value="1"/>
</dbReference>
<name>A0A0A2MW54_9FLAO</name>
<comment type="subcellular location">
    <subcellularLocation>
        <location evidence="1">Cell outer membrane</location>
    </subcellularLocation>
</comment>
<dbReference type="OrthoDB" id="976750at2"/>
<dbReference type="STRING" id="1107311.Q767_09105"/>
<feature type="signal peptide" evidence="8">
    <location>
        <begin position="1"/>
        <end position="19"/>
    </location>
</feature>
<dbReference type="GO" id="GO:1990281">
    <property type="term" value="C:efflux pump complex"/>
    <property type="evidence" value="ECO:0007669"/>
    <property type="project" value="TreeGrafter"/>
</dbReference>
<dbReference type="GO" id="GO:0015288">
    <property type="term" value="F:porin activity"/>
    <property type="evidence" value="ECO:0007669"/>
    <property type="project" value="TreeGrafter"/>
</dbReference>
<evidence type="ECO:0000313" key="9">
    <source>
        <dbReference type="EMBL" id="KGO95836.1"/>
    </source>
</evidence>
<evidence type="ECO:0000256" key="4">
    <source>
        <dbReference type="ARBA" id="ARBA00022452"/>
    </source>
</evidence>
<evidence type="ECO:0000256" key="1">
    <source>
        <dbReference type="ARBA" id="ARBA00004442"/>
    </source>
</evidence>
<keyword evidence="10" id="KW-1185">Reference proteome</keyword>